<evidence type="ECO:0000256" key="4">
    <source>
        <dbReference type="ARBA" id="ARBA00022824"/>
    </source>
</evidence>
<organism evidence="10 11">
    <name type="scientific">Streblomastix strix</name>
    <dbReference type="NCBI Taxonomy" id="222440"/>
    <lineage>
        <taxon>Eukaryota</taxon>
        <taxon>Metamonada</taxon>
        <taxon>Preaxostyla</taxon>
        <taxon>Oxymonadida</taxon>
        <taxon>Streblomastigidae</taxon>
        <taxon>Streblomastix</taxon>
    </lineage>
</organism>
<keyword evidence="5 8" id="KW-1133">Transmembrane helix</keyword>
<keyword evidence="6 8" id="KW-0472">Membrane</keyword>
<sequence>MTKAVMKLFAILSIFVLFTHAQEEAQPEAAPEPEEIPVNVGQARVEVRETNDLLADIREPHKDVIVTHKILGNRNGSSFCPGDIVRLLVGVENNGTRPLFVTDVCAAMTPPYDFNQFIRNYTALHLNFSVQQGEQHTIEYPFLVDPRSESLEFGLVAAVYYSDSKGNLYTSIAANTTFPVSDLPNKIDARTFFVILTAIGTVVTAGILLRKTIAGFVKRITSKRGGKSKRSDSSKKTSEFQGSEWLKGTESEAWLKDYDKKKKKRQISNSPSSTEQVPSNKKRGRSELGLPSVGEKID</sequence>
<accession>A0A5J4UEG9</accession>
<comment type="subcellular location">
    <subcellularLocation>
        <location evidence="1">Endoplasmic reticulum membrane</location>
        <topology evidence="1">Single-pass type I membrane protein</topology>
    </subcellularLocation>
</comment>
<dbReference type="Pfam" id="PF03896">
    <property type="entry name" value="TRAP_alpha"/>
    <property type="match status" value="1"/>
</dbReference>
<evidence type="ECO:0000256" key="6">
    <source>
        <dbReference type="ARBA" id="ARBA00023136"/>
    </source>
</evidence>
<feature type="compositionally biased region" description="Basic and acidic residues" evidence="7">
    <location>
        <begin position="229"/>
        <end position="238"/>
    </location>
</feature>
<evidence type="ECO:0000256" key="1">
    <source>
        <dbReference type="ARBA" id="ARBA00004115"/>
    </source>
</evidence>
<dbReference type="OrthoDB" id="1926781at2759"/>
<evidence type="ECO:0000313" key="10">
    <source>
        <dbReference type="EMBL" id="KAA6368342.1"/>
    </source>
</evidence>
<feature type="region of interest" description="Disordered" evidence="7">
    <location>
        <begin position="224"/>
        <end position="244"/>
    </location>
</feature>
<feature type="compositionally biased region" description="Polar residues" evidence="7">
    <location>
        <begin position="267"/>
        <end position="279"/>
    </location>
</feature>
<evidence type="ECO:0000256" key="2">
    <source>
        <dbReference type="ARBA" id="ARBA00022692"/>
    </source>
</evidence>
<feature type="signal peptide" evidence="9">
    <location>
        <begin position="1"/>
        <end position="21"/>
    </location>
</feature>
<feature type="chain" id="PRO_5023852316" evidence="9">
    <location>
        <begin position="22"/>
        <end position="298"/>
    </location>
</feature>
<proteinExistence type="predicted"/>
<gene>
    <name evidence="10" type="ORF">EZS28_036132</name>
</gene>
<keyword evidence="4" id="KW-0256">Endoplasmic reticulum</keyword>
<dbReference type="InterPro" id="IPR005595">
    <property type="entry name" value="TRAP_alpha"/>
</dbReference>
<evidence type="ECO:0000256" key="5">
    <source>
        <dbReference type="ARBA" id="ARBA00022989"/>
    </source>
</evidence>
<dbReference type="EMBL" id="SNRW01017448">
    <property type="protein sequence ID" value="KAA6368342.1"/>
    <property type="molecule type" value="Genomic_DNA"/>
</dbReference>
<evidence type="ECO:0000313" key="11">
    <source>
        <dbReference type="Proteomes" id="UP000324800"/>
    </source>
</evidence>
<feature type="transmembrane region" description="Helical" evidence="8">
    <location>
        <begin position="191"/>
        <end position="209"/>
    </location>
</feature>
<dbReference type="Proteomes" id="UP000324800">
    <property type="component" value="Unassembled WGS sequence"/>
</dbReference>
<feature type="region of interest" description="Disordered" evidence="7">
    <location>
        <begin position="259"/>
        <end position="298"/>
    </location>
</feature>
<dbReference type="GO" id="GO:0005789">
    <property type="term" value="C:endoplasmic reticulum membrane"/>
    <property type="evidence" value="ECO:0007669"/>
    <property type="project" value="UniProtKB-SubCell"/>
</dbReference>
<evidence type="ECO:0000256" key="9">
    <source>
        <dbReference type="SAM" id="SignalP"/>
    </source>
</evidence>
<protein>
    <submittedName>
        <fullName evidence="10">Uncharacterized protein</fullName>
    </submittedName>
</protein>
<keyword evidence="2 8" id="KW-0812">Transmembrane</keyword>
<keyword evidence="3 9" id="KW-0732">Signal</keyword>
<name>A0A5J4UEG9_9EUKA</name>
<reference evidence="10 11" key="1">
    <citation type="submission" date="2019-03" db="EMBL/GenBank/DDBJ databases">
        <title>Single cell metagenomics reveals metabolic interactions within the superorganism composed of flagellate Streblomastix strix and complex community of Bacteroidetes bacteria on its surface.</title>
        <authorList>
            <person name="Treitli S.C."/>
            <person name="Kolisko M."/>
            <person name="Husnik F."/>
            <person name="Keeling P."/>
            <person name="Hampl V."/>
        </authorList>
    </citation>
    <scope>NUCLEOTIDE SEQUENCE [LARGE SCALE GENOMIC DNA]</scope>
    <source>
        <strain evidence="10">ST1C</strain>
    </source>
</reference>
<dbReference type="PANTHER" id="PTHR12924:SF0">
    <property type="entry name" value="TRANSLOCON-ASSOCIATED PROTEIN SUBUNIT ALPHA"/>
    <property type="match status" value="1"/>
</dbReference>
<comment type="caution">
    <text evidence="10">The sequence shown here is derived from an EMBL/GenBank/DDBJ whole genome shotgun (WGS) entry which is preliminary data.</text>
</comment>
<dbReference type="AlphaFoldDB" id="A0A5J4UEG9"/>
<evidence type="ECO:0000256" key="3">
    <source>
        <dbReference type="ARBA" id="ARBA00022729"/>
    </source>
</evidence>
<evidence type="ECO:0000256" key="8">
    <source>
        <dbReference type="SAM" id="Phobius"/>
    </source>
</evidence>
<evidence type="ECO:0000256" key="7">
    <source>
        <dbReference type="SAM" id="MobiDB-lite"/>
    </source>
</evidence>
<dbReference type="PANTHER" id="PTHR12924">
    <property type="entry name" value="TRANSLOCON-ASSOCIATED PROTEIN, ALPHA SUBUNIT"/>
    <property type="match status" value="1"/>
</dbReference>